<evidence type="ECO:0000259" key="6">
    <source>
        <dbReference type="Pfam" id="PF00082"/>
    </source>
</evidence>
<proteinExistence type="inferred from homology"/>
<dbReference type="EMBL" id="QUSW01000003">
    <property type="protein sequence ID" value="RQP24551.1"/>
    <property type="molecule type" value="Genomic_DNA"/>
</dbReference>
<dbReference type="PROSITE" id="PS51892">
    <property type="entry name" value="SUBTILASE"/>
    <property type="match status" value="1"/>
</dbReference>
<dbReference type="InterPro" id="IPR036852">
    <property type="entry name" value="Peptidase_S8/S53_dom_sf"/>
</dbReference>
<dbReference type="InterPro" id="IPR015500">
    <property type="entry name" value="Peptidase_S8_subtilisin-rel"/>
</dbReference>
<evidence type="ECO:0000256" key="3">
    <source>
        <dbReference type="ARBA" id="ARBA00022801"/>
    </source>
</evidence>
<gene>
    <name evidence="7" type="ORF">DZC73_14820</name>
</gene>
<dbReference type="CDD" id="cd05561">
    <property type="entry name" value="Peptidases_S8_4"/>
    <property type="match status" value="1"/>
</dbReference>
<accession>A0A3N7HUE6</accession>
<feature type="active site" description="Charge relay system" evidence="5">
    <location>
        <position position="167"/>
    </location>
</feature>
<keyword evidence="2 5" id="KW-0645">Protease</keyword>
<dbReference type="InterPro" id="IPR000209">
    <property type="entry name" value="Peptidase_S8/S53_dom"/>
</dbReference>
<evidence type="ECO:0000313" key="7">
    <source>
        <dbReference type="EMBL" id="RQP24551.1"/>
    </source>
</evidence>
<comment type="similarity">
    <text evidence="1 5">Belongs to the peptidase S8 family.</text>
</comment>
<keyword evidence="8" id="KW-1185">Reference proteome</keyword>
<evidence type="ECO:0000256" key="2">
    <source>
        <dbReference type="ARBA" id="ARBA00022670"/>
    </source>
</evidence>
<dbReference type="Proteomes" id="UP000267464">
    <property type="component" value="Unassembled WGS sequence"/>
</dbReference>
<dbReference type="PANTHER" id="PTHR43806:SF11">
    <property type="entry name" value="CEREVISIN-RELATED"/>
    <property type="match status" value="1"/>
</dbReference>
<dbReference type="Gene3D" id="3.40.50.200">
    <property type="entry name" value="Peptidase S8/S53 domain"/>
    <property type="match status" value="1"/>
</dbReference>
<dbReference type="InterPro" id="IPR050131">
    <property type="entry name" value="Peptidase_S8_subtilisin-like"/>
</dbReference>
<dbReference type="PANTHER" id="PTHR43806">
    <property type="entry name" value="PEPTIDASE S8"/>
    <property type="match status" value="1"/>
</dbReference>
<feature type="domain" description="Peptidase S8/S53" evidence="6">
    <location>
        <begin position="131"/>
        <end position="368"/>
    </location>
</feature>
<feature type="active site" description="Charge relay system" evidence="5">
    <location>
        <position position="138"/>
    </location>
</feature>
<dbReference type="PRINTS" id="PR00723">
    <property type="entry name" value="SUBTILISIN"/>
</dbReference>
<evidence type="ECO:0000256" key="1">
    <source>
        <dbReference type="ARBA" id="ARBA00011073"/>
    </source>
</evidence>
<keyword evidence="3 5" id="KW-0378">Hydrolase</keyword>
<dbReference type="AlphaFoldDB" id="A0A3N7HUE6"/>
<dbReference type="GO" id="GO:0006508">
    <property type="term" value="P:proteolysis"/>
    <property type="evidence" value="ECO:0007669"/>
    <property type="project" value="UniProtKB-KW"/>
</dbReference>
<comment type="caution">
    <text evidence="7">The sequence shown here is derived from an EMBL/GenBank/DDBJ whole genome shotgun (WGS) entry which is preliminary data.</text>
</comment>
<feature type="active site" description="Charge relay system" evidence="5">
    <location>
        <position position="320"/>
    </location>
</feature>
<dbReference type="Pfam" id="PF00082">
    <property type="entry name" value="Peptidase_S8"/>
    <property type="match status" value="1"/>
</dbReference>
<sequence length="384" mass="39180">MADLIQQRRQRIADILSQRSPLVEADPAGEAIVRSELVVSAPDAALLAAARADGFTVVRERRLDELDLRIVTLRAPAGWDTPRALARLRQIDPQAAVDFNHLYLESGEVASPAASRPVASAPAASPAVGGKLKVGLIDGGVETDHAALKGASIHAWGCNSTKVPSAHGTAVASLLVGRADKFRSAAPQAVLYAADVYCNDPVGGTVEAVAAALAWLLGEQVPVVNISLVGPPNRLLETVVKKASARGMLLVAAVGNDGPASPPLYPAAYPEVIAVTGVDAKGQVLPEACRGPHVAFAAPGSQMAVASGGSSGFTIARGTSFASPIVAGLLLASLRPGDAAASQAAVSALARSAVDAGAPGRDVVYGFGLVGRELRTEPSYVMAR</sequence>
<evidence type="ECO:0000256" key="5">
    <source>
        <dbReference type="PROSITE-ProRule" id="PRU01240"/>
    </source>
</evidence>
<dbReference type="SUPFAM" id="SSF52743">
    <property type="entry name" value="Subtilisin-like"/>
    <property type="match status" value="1"/>
</dbReference>
<dbReference type="GO" id="GO:0004252">
    <property type="term" value="F:serine-type endopeptidase activity"/>
    <property type="evidence" value="ECO:0007669"/>
    <property type="project" value="UniProtKB-UniRule"/>
</dbReference>
<reference evidence="7 8" key="1">
    <citation type="submission" date="2018-08" db="EMBL/GenBank/DDBJ databases">
        <authorList>
            <person name="Khan S.A."/>
            <person name="Jeon C.O."/>
            <person name="Chun B.H."/>
            <person name="Jeong S.E."/>
        </authorList>
    </citation>
    <scope>NUCLEOTIDE SEQUENCE [LARGE SCALE GENOMIC DNA]</scope>
    <source>
        <strain evidence="7 8">S-16</strain>
    </source>
</reference>
<organism evidence="7 8">
    <name type="scientific">Piscinibacter terrae</name>
    <dbReference type="NCBI Taxonomy" id="2496871"/>
    <lineage>
        <taxon>Bacteria</taxon>
        <taxon>Pseudomonadati</taxon>
        <taxon>Pseudomonadota</taxon>
        <taxon>Betaproteobacteria</taxon>
        <taxon>Burkholderiales</taxon>
        <taxon>Sphaerotilaceae</taxon>
        <taxon>Piscinibacter</taxon>
    </lineage>
</organism>
<evidence type="ECO:0000313" key="8">
    <source>
        <dbReference type="Proteomes" id="UP000267464"/>
    </source>
</evidence>
<name>A0A3N7HUE6_9BURK</name>
<protein>
    <recommendedName>
        <fullName evidence="6">Peptidase S8/S53 domain-containing protein</fullName>
    </recommendedName>
</protein>
<evidence type="ECO:0000256" key="4">
    <source>
        <dbReference type="ARBA" id="ARBA00022825"/>
    </source>
</evidence>
<reference evidence="7 8" key="2">
    <citation type="submission" date="2018-12" db="EMBL/GenBank/DDBJ databases">
        <title>Rhizobacter gummiphilus sp. nov., a rubber-degrading bacterium isolated from the soil of a botanical garden in Japan.</title>
        <authorList>
            <person name="Shunsuke S.S."/>
        </authorList>
    </citation>
    <scope>NUCLEOTIDE SEQUENCE [LARGE SCALE GENOMIC DNA]</scope>
    <source>
        <strain evidence="7 8">S-16</strain>
    </source>
</reference>
<dbReference type="InterPro" id="IPR023828">
    <property type="entry name" value="Peptidase_S8_Ser-AS"/>
</dbReference>
<dbReference type="PROSITE" id="PS00138">
    <property type="entry name" value="SUBTILASE_SER"/>
    <property type="match status" value="1"/>
</dbReference>
<keyword evidence="4 5" id="KW-0720">Serine protease</keyword>